<dbReference type="Proteomes" id="UP000377224">
    <property type="component" value="Unassembled WGS sequence"/>
</dbReference>
<keyword evidence="2" id="KW-0812">Transmembrane</keyword>
<feature type="compositionally biased region" description="Basic and acidic residues" evidence="5">
    <location>
        <begin position="7"/>
        <end position="22"/>
    </location>
</feature>
<evidence type="ECO:0000313" key="7">
    <source>
        <dbReference type="Proteomes" id="UP000377224"/>
    </source>
</evidence>
<dbReference type="RefSeq" id="WP_150648506.1">
    <property type="nucleotide sequence ID" value="NZ_CABVIN010000008.1"/>
</dbReference>
<gene>
    <name evidence="6" type="ORF">PS896_04921</name>
</gene>
<dbReference type="AlphaFoldDB" id="A0A5E7NZL3"/>
<evidence type="ECO:0000256" key="3">
    <source>
        <dbReference type="ARBA" id="ARBA00022989"/>
    </source>
</evidence>
<name>A0A5E7NZL3_PSEFL</name>
<evidence type="ECO:0000256" key="4">
    <source>
        <dbReference type="ARBA" id="ARBA00023136"/>
    </source>
</evidence>
<dbReference type="Pfam" id="PF04228">
    <property type="entry name" value="Zn_peptidase"/>
    <property type="match status" value="1"/>
</dbReference>
<evidence type="ECO:0000256" key="5">
    <source>
        <dbReference type="SAM" id="MobiDB-lite"/>
    </source>
</evidence>
<feature type="region of interest" description="Disordered" evidence="5">
    <location>
        <begin position="1"/>
        <end position="25"/>
    </location>
</feature>
<comment type="subcellular location">
    <subcellularLocation>
        <location evidence="1">Membrane</location>
        <topology evidence="1">Single-pass membrane protein</topology>
    </subcellularLocation>
</comment>
<keyword evidence="4" id="KW-0472">Membrane</keyword>
<dbReference type="InterPro" id="IPR007343">
    <property type="entry name" value="Uncharacterised_pept_Zn_put"/>
</dbReference>
<keyword evidence="3" id="KW-1133">Transmembrane helix</keyword>
<sequence>MLWTRARRSDNVNDTRKGKDARTQTGKKIAAGLAAVTLSGAALYASYDSTPGQHPSQMNDVSRPASSADAAQLRFIESILGDTEDTWTLLFARTARHYPTPTLTLFSHSVVSACGAADSSIGPFYCPGNRQIYLDPQFFELMAERFSAVGDFAQAYIIAHEVGHHVQVELGMSEPFETALSARLPVIGNAGLEVRSELQADCLAGVWAYHAQQRLTWLEPGDIEEALNAASVFGDDYLQRAQNRSVRPETFSHGTSQQRTQWFTAGFDSGRIDTCDTFNAAQL</sequence>
<evidence type="ECO:0000256" key="1">
    <source>
        <dbReference type="ARBA" id="ARBA00004167"/>
    </source>
</evidence>
<protein>
    <recommendedName>
        <fullName evidence="8">Metalloprotease</fullName>
    </recommendedName>
</protein>
<reference evidence="6 7" key="1">
    <citation type="submission" date="2019-09" db="EMBL/GenBank/DDBJ databases">
        <authorList>
            <person name="Chandra G."/>
            <person name="Truman W A."/>
        </authorList>
    </citation>
    <scope>NUCLEOTIDE SEQUENCE [LARGE SCALE GENOMIC DNA]</scope>
    <source>
        <strain evidence="6">PS896</strain>
    </source>
</reference>
<evidence type="ECO:0000256" key="2">
    <source>
        <dbReference type="ARBA" id="ARBA00022692"/>
    </source>
</evidence>
<dbReference type="PANTHER" id="PTHR30168">
    <property type="entry name" value="PUTATIVE MEMBRANE PROTEIN YPFJ"/>
    <property type="match status" value="1"/>
</dbReference>
<dbReference type="GO" id="GO:0016020">
    <property type="term" value="C:membrane"/>
    <property type="evidence" value="ECO:0007669"/>
    <property type="project" value="UniProtKB-SubCell"/>
</dbReference>
<proteinExistence type="predicted"/>
<evidence type="ECO:0000313" key="6">
    <source>
        <dbReference type="EMBL" id="VVP42378.1"/>
    </source>
</evidence>
<organism evidence="6 7">
    <name type="scientific">Pseudomonas fluorescens</name>
    <dbReference type="NCBI Taxonomy" id="294"/>
    <lineage>
        <taxon>Bacteria</taxon>
        <taxon>Pseudomonadati</taxon>
        <taxon>Pseudomonadota</taxon>
        <taxon>Gammaproteobacteria</taxon>
        <taxon>Pseudomonadales</taxon>
        <taxon>Pseudomonadaceae</taxon>
        <taxon>Pseudomonas</taxon>
    </lineage>
</organism>
<dbReference type="PANTHER" id="PTHR30168:SF0">
    <property type="entry name" value="INNER MEMBRANE PROTEIN"/>
    <property type="match status" value="1"/>
</dbReference>
<accession>A0A5E7NZL3</accession>
<evidence type="ECO:0008006" key="8">
    <source>
        <dbReference type="Google" id="ProtNLM"/>
    </source>
</evidence>
<dbReference type="EMBL" id="CABVIN010000008">
    <property type="protein sequence ID" value="VVP42378.1"/>
    <property type="molecule type" value="Genomic_DNA"/>
</dbReference>